<keyword evidence="1" id="KW-0479">Metal-binding</keyword>
<dbReference type="EMBL" id="JAWPEI010000003">
    <property type="protein sequence ID" value="KAK4730646.1"/>
    <property type="molecule type" value="Genomic_DNA"/>
</dbReference>
<evidence type="ECO:0000313" key="7">
    <source>
        <dbReference type="Proteomes" id="UP001311915"/>
    </source>
</evidence>
<reference evidence="6 7" key="1">
    <citation type="submission" date="2023-10" db="EMBL/GenBank/DDBJ databases">
        <title>Genome-Wide Identification Analysis in wild type Solanum Pinnatisectum Reveals Some Genes Defensing Phytophthora Infestans.</title>
        <authorList>
            <person name="Sun C."/>
        </authorList>
    </citation>
    <scope>NUCLEOTIDE SEQUENCE [LARGE SCALE GENOMIC DNA]</scope>
    <source>
        <strain evidence="6">LQN</strain>
        <tissue evidence="6">Leaf</tissue>
    </source>
</reference>
<comment type="caution">
    <text evidence="6">The sequence shown here is derived from an EMBL/GenBank/DDBJ whole genome shotgun (WGS) entry which is preliminary data.</text>
</comment>
<dbReference type="GO" id="GO:0006511">
    <property type="term" value="P:ubiquitin-dependent protein catabolic process"/>
    <property type="evidence" value="ECO:0007669"/>
    <property type="project" value="TreeGrafter"/>
</dbReference>
<organism evidence="6 7">
    <name type="scientific">Solanum pinnatisectum</name>
    <name type="common">tansyleaf nightshade</name>
    <dbReference type="NCBI Taxonomy" id="50273"/>
    <lineage>
        <taxon>Eukaryota</taxon>
        <taxon>Viridiplantae</taxon>
        <taxon>Streptophyta</taxon>
        <taxon>Embryophyta</taxon>
        <taxon>Tracheophyta</taxon>
        <taxon>Spermatophyta</taxon>
        <taxon>Magnoliopsida</taxon>
        <taxon>eudicotyledons</taxon>
        <taxon>Gunneridae</taxon>
        <taxon>Pentapetalae</taxon>
        <taxon>asterids</taxon>
        <taxon>lamiids</taxon>
        <taxon>Solanales</taxon>
        <taxon>Solanaceae</taxon>
        <taxon>Solanoideae</taxon>
        <taxon>Solaneae</taxon>
        <taxon>Solanum</taxon>
    </lineage>
</organism>
<keyword evidence="7" id="KW-1185">Reference proteome</keyword>
<proteinExistence type="predicted"/>
<dbReference type="GO" id="GO:0008270">
    <property type="term" value="F:zinc ion binding"/>
    <property type="evidence" value="ECO:0007669"/>
    <property type="project" value="UniProtKB-KW"/>
</dbReference>
<evidence type="ECO:0000259" key="5">
    <source>
        <dbReference type="PROSITE" id="PS50089"/>
    </source>
</evidence>
<evidence type="ECO:0000313" key="6">
    <source>
        <dbReference type="EMBL" id="KAK4730646.1"/>
    </source>
</evidence>
<dbReference type="PANTHER" id="PTHR45931">
    <property type="entry name" value="SI:CH211-59O9.10"/>
    <property type="match status" value="1"/>
</dbReference>
<dbReference type="InterPro" id="IPR013083">
    <property type="entry name" value="Znf_RING/FYVE/PHD"/>
</dbReference>
<dbReference type="Gene3D" id="3.30.40.10">
    <property type="entry name" value="Zinc/RING finger domain, C3HC4 (zinc finger)"/>
    <property type="match status" value="1"/>
</dbReference>
<dbReference type="InterPro" id="IPR001841">
    <property type="entry name" value="Znf_RING"/>
</dbReference>
<dbReference type="AlphaFoldDB" id="A0AAV9LY09"/>
<keyword evidence="3" id="KW-0862">Zinc</keyword>
<dbReference type="Pfam" id="PF13639">
    <property type="entry name" value="zf-RING_2"/>
    <property type="match status" value="1"/>
</dbReference>
<name>A0AAV9LY09_9SOLN</name>
<dbReference type="GO" id="GO:0061630">
    <property type="term" value="F:ubiquitin protein ligase activity"/>
    <property type="evidence" value="ECO:0007669"/>
    <property type="project" value="TreeGrafter"/>
</dbReference>
<evidence type="ECO:0000256" key="3">
    <source>
        <dbReference type="ARBA" id="ARBA00022833"/>
    </source>
</evidence>
<dbReference type="Proteomes" id="UP001311915">
    <property type="component" value="Unassembled WGS sequence"/>
</dbReference>
<dbReference type="InterPro" id="IPR051834">
    <property type="entry name" value="RING_finger_E3_ligase"/>
</dbReference>
<evidence type="ECO:0000256" key="1">
    <source>
        <dbReference type="ARBA" id="ARBA00022723"/>
    </source>
</evidence>
<accession>A0AAV9LY09</accession>
<dbReference type="PROSITE" id="PS50089">
    <property type="entry name" value="ZF_RING_2"/>
    <property type="match status" value="1"/>
</dbReference>
<gene>
    <name evidence="6" type="ORF">R3W88_023634</name>
</gene>
<dbReference type="SUPFAM" id="SSF57850">
    <property type="entry name" value="RING/U-box"/>
    <property type="match status" value="1"/>
</dbReference>
<keyword evidence="2 4" id="KW-0863">Zinc-finger</keyword>
<evidence type="ECO:0000256" key="2">
    <source>
        <dbReference type="ARBA" id="ARBA00022771"/>
    </source>
</evidence>
<dbReference type="CDD" id="cd16454">
    <property type="entry name" value="RING-H2_PA-TM-RING"/>
    <property type="match status" value="1"/>
</dbReference>
<dbReference type="SMART" id="SM00184">
    <property type="entry name" value="RING"/>
    <property type="match status" value="1"/>
</dbReference>
<dbReference type="GO" id="GO:0005634">
    <property type="term" value="C:nucleus"/>
    <property type="evidence" value="ECO:0007669"/>
    <property type="project" value="TreeGrafter"/>
</dbReference>
<protein>
    <recommendedName>
        <fullName evidence="5">RING-type domain-containing protein</fullName>
    </recommendedName>
</protein>
<sequence length="230" mass="26317">MMFHPCECGCYKSKYSRYTLEEKKYSTVIPFDLSKLPLPRPTYVVIVEISQTRCCVPNFTGYPPDAPLYCRFENDDREEEGVVTVRNVSAADDRNDPFCKYTEDVLEYLDMLRKYTGEGGGCPMKPPLAADVASGFVEVPPCYRSWCSSPAISIKDLMNETCPICQEEFKDENEVITTCCSHMFHTSCLLPWLSKNNTCPTCRAVYPLHYSPLLDRQCCKRKRNMLEANV</sequence>
<dbReference type="PANTHER" id="PTHR45931:SF16">
    <property type="entry name" value="RING_U-BOX SUPERFAMILY PROTEIN"/>
    <property type="match status" value="1"/>
</dbReference>
<feature type="domain" description="RING-type" evidence="5">
    <location>
        <begin position="162"/>
        <end position="203"/>
    </location>
</feature>
<evidence type="ECO:0000256" key="4">
    <source>
        <dbReference type="PROSITE-ProRule" id="PRU00175"/>
    </source>
</evidence>